<organism evidence="4 5">
    <name type="scientific">Fictibacillus enclensis</name>
    <dbReference type="NCBI Taxonomy" id="1017270"/>
    <lineage>
        <taxon>Bacteria</taxon>
        <taxon>Bacillati</taxon>
        <taxon>Bacillota</taxon>
        <taxon>Bacilli</taxon>
        <taxon>Bacillales</taxon>
        <taxon>Fictibacillaceae</taxon>
        <taxon>Fictibacillus</taxon>
    </lineage>
</organism>
<dbReference type="Pfam" id="PF14040">
    <property type="entry name" value="DNase_NucA_NucB"/>
    <property type="match status" value="1"/>
</dbReference>
<feature type="compositionally biased region" description="Basic and acidic residues" evidence="1">
    <location>
        <begin position="53"/>
        <end position="62"/>
    </location>
</feature>
<dbReference type="InterPro" id="IPR029476">
    <property type="entry name" value="DNase_NucA_NucB"/>
</dbReference>
<evidence type="ECO:0000313" key="4">
    <source>
        <dbReference type="EMBL" id="KSU85496.1"/>
    </source>
</evidence>
<keyword evidence="2" id="KW-0732">Signal</keyword>
<proteinExistence type="predicted"/>
<sequence>MARLIRLPVSAVLLIFLITGIASPAANAQANDKGGGYWISNDQAEKAEQQLKKGKSLEKYGEKQVQQKSDEGQKSLNEIQTEDRNASTSYESPMGPPVFTALGWEPPPFNYDHINTVEECRRSPDSGSSTGYIKNRYSFCWSHVATYQVPRSCRFGICSYDGVQIQFTEIGFGSNQSRKMRVYYSIDDILVTNPSLNGAKLKIDFDCEAKINPGDCKPDPDTPPVERTIAQWKNVNYGLKTFLSDAPSPSDINPDQVGYMDFSPMLTIKHAPKKFTKTIEGIKQRVRFDSAKYMFAFPDQHFWQGAIFSRADPILNVPITDPAFAHLKEAGEHWKFAIDHPEETKPYVLGKKIPGAVGKMPLTRMYTKRHPDEYAKNRNKTRAVCNKEFKDEDRTGKECDEFPFASTWEGSAMNGQDWFSVRLISKESNNAAGRWLGAWYAYDRILDRDAFNVQVKAPVKVATISSYGTPKPGQDHRSSDNFEIGDIPAYANKLEWRITSGPAGAKFDVMHDDSFGIDETIFNDLSDKSKTDIKKMKDLYIANPENTGGQEFTVEIYAIP</sequence>
<evidence type="ECO:0000256" key="2">
    <source>
        <dbReference type="SAM" id="SignalP"/>
    </source>
</evidence>
<name>A0A0V8JF31_9BACL</name>
<accession>A0A0V8JF31</accession>
<reference evidence="4 5" key="1">
    <citation type="journal article" date="2014" name="Antonie Van Leeuwenhoek">
        <title>Fictibacillus enclensis sp. nov., isolated from marine sediment.</title>
        <authorList>
            <person name="Dastager S.G."/>
            <person name="Mawlankar R."/>
            <person name="Srinivasan K."/>
            <person name="Tang S.K."/>
            <person name="Lee J.C."/>
            <person name="Ramana V.V."/>
            <person name="Shouche Y.S."/>
        </authorList>
    </citation>
    <scope>NUCLEOTIDE SEQUENCE [LARGE SCALE GENOMIC DNA]</scope>
    <source>
        <strain evidence="4 5">NIO-1003</strain>
    </source>
</reference>
<evidence type="ECO:0000313" key="5">
    <source>
        <dbReference type="Proteomes" id="UP000054099"/>
    </source>
</evidence>
<evidence type="ECO:0000259" key="3">
    <source>
        <dbReference type="Pfam" id="PF14040"/>
    </source>
</evidence>
<feature type="signal peptide" evidence="2">
    <location>
        <begin position="1"/>
        <end position="28"/>
    </location>
</feature>
<feature type="region of interest" description="Disordered" evidence="1">
    <location>
        <begin position="53"/>
        <end position="92"/>
    </location>
</feature>
<feature type="chain" id="PRO_5006893854" description="Deoxyribonuclease NucA/NucB domain-containing protein" evidence="2">
    <location>
        <begin position="29"/>
        <end position="560"/>
    </location>
</feature>
<dbReference type="Proteomes" id="UP000054099">
    <property type="component" value="Unassembled WGS sequence"/>
</dbReference>
<evidence type="ECO:0000256" key="1">
    <source>
        <dbReference type="SAM" id="MobiDB-lite"/>
    </source>
</evidence>
<dbReference type="EMBL" id="LNQN01000001">
    <property type="protein sequence ID" value="KSU85496.1"/>
    <property type="molecule type" value="Genomic_DNA"/>
</dbReference>
<keyword evidence="5" id="KW-1185">Reference proteome</keyword>
<protein>
    <recommendedName>
        <fullName evidence="3">Deoxyribonuclease NucA/NucB domain-containing protein</fullName>
    </recommendedName>
</protein>
<gene>
    <name evidence="4" type="ORF">AS030_08360</name>
</gene>
<dbReference type="AlphaFoldDB" id="A0A0V8JF31"/>
<feature type="domain" description="Deoxyribonuclease NucA/NucB" evidence="3">
    <location>
        <begin position="362"/>
        <end position="453"/>
    </location>
</feature>
<dbReference type="RefSeq" id="WP_061970446.1">
    <property type="nucleotide sequence ID" value="NZ_FMAV01000001.1"/>
</dbReference>
<comment type="caution">
    <text evidence="4">The sequence shown here is derived from an EMBL/GenBank/DDBJ whole genome shotgun (WGS) entry which is preliminary data.</text>
</comment>